<reference evidence="2" key="1">
    <citation type="submission" date="2023-06" db="EMBL/GenBank/DDBJ databases">
        <authorList>
            <person name="Delattre M."/>
        </authorList>
    </citation>
    <scope>NUCLEOTIDE SEQUENCE</scope>
    <source>
        <strain evidence="2">AF72</strain>
    </source>
</reference>
<evidence type="ECO:0000259" key="1">
    <source>
        <dbReference type="Pfam" id="PF10367"/>
    </source>
</evidence>
<dbReference type="Pfam" id="PF10367">
    <property type="entry name" value="zf-Vps39_C"/>
    <property type="match status" value="1"/>
</dbReference>
<accession>A0AA36CFP9</accession>
<keyword evidence="3" id="KW-1185">Reference proteome</keyword>
<dbReference type="InterPro" id="IPR019453">
    <property type="entry name" value="VPS39/TGFA1_Znf"/>
</dbReference>
<dbReference type="EMBL" id="CATQJA010001493">
    <property type="protein sequence ID" value="CAJ0567480.1"/>
    <property type="molecule type" value="Genomic_DNA"/>
</dbReference>
<sequence>MCECARAVTEEKLRKVAGLKVDVNNMTECALCNKKIGNSALVRDPQSQNLMHVFCYENSIEAATMQ</sequence>
<protein>
    <recommendedName>
        <fullName evidence="1">Vacuolar sorting protein 39/Transforming growth factor beta receptor-associated zinc finger domain-containing protein</fullName>
    </recommendedName>
</protein>
<proteinExistence type="predicted"/>
<feature type="non-terminal residue" evidence="2">
    <location>
        <position position="1"/>
    </location>
</feature>
<evidence type="ECO:0000313" key="3">
    <source>
        <dbReference type="Proteomes" id="UP001177023"/>
    </source>
</evidence>
<evidence type="ECO:0000313" key="2">
    <source>
        <dbReference type="EMBL" id="CAJ0567480.1"/>
    </source>
</evidence>
<feature type="domain" description="Vacuolar sorting protein 39/Transforming growth factor beta receptor-associated zinc finger" evidence="1">
    <location>
        <begin position="20"/>
        <end position="58"/>
    </location>
</feature>
<comment type="caution">
    <text evidence="2">The sequence shown here is derived from an EMBL/GenBank/DDBJ whole genome shotgun (WGS) entry which is preliminary data.</text>
</comment>
<name>A0AA36CFP9_9BILA</name>
<organism evidence="2 3">
    <name type="scientific">Mesorhabditis spiculigera</name>
    <dbReference type="NCBI Taxonomy" id="96644"/>
    <lineage>
        <taxon>Eukaryota</taxon>
        <taxon>Metazoa</taxon>
        <taxon>Ecdysozoa</taxon>
        <taxon>Nematoda</taxon>
        <taxon>Chromadorea</taxon>
        <taxon>Rhabditida</taxon>
        <taxon>Rhabditina</taxon>
        <taxon>Rhabditomorpha</taxon>
        <taxon>Rhabditoidea</taxon>
        <taxon>Rhabditidae</taxon>
        <taxon>Mesorhabditinae</taxon>
        <taxon>Mesorhabditis</taxon>
    </lineage>
</organism>
<gene>
    <name evidence="2" type="ORF">MSPICULIGERA_LOCUS6032</name>
</gene>
<dbReference type="AlphaFoldDB" id="A0AA36CFP9"/>
<dbReference type="Proteomes" id="UP001177023">
    <property type="component" value="Unassembled WGS sequence"/>
</dbReference>